<proteinExistence type="predicted"/>
<name>A0A6M1SV80_9BACT</name>
<protein>
    <submittedName>
        <fullName evidence="1">Transposase</fullName>
    </submittedName>
</protein>
<dbReference type="AlphaFoldDB" id="A0A6M1SV80"/>
<comment type="caution">
    <text evidence="1">The sequence shown here is derived from an EMBL/GenBank/DDBJ whole genome shotgun (WGS) entry which is preliminary data.</text>
</comment>
<organism evidence="1 2">
    <name type="scientific">Fodinibius halophilus</name>
    <dbReference type="NCBI Taxonomy" id="1736908"/>
    <lineage>
        <taxon>Bacteria</taxon>
        <taxon>Pseudomonadati</taxon>
        <taxon>Balneolota</taxon>
        <taxon>Balneolia</taxon>
        <taxon>Balneolales</taxon>
        <taxon>Balneolaceae</taxon>
        <taxon>Fodinibius</taxon>
    </lineage>
</organism>
<dbReference type="EMBL" id="JAALLS010000003">
    <property type="protein sequence ID" value="NGP87486.1"/>
    <property type="molecule type" value="Genomic_DNA"/>
</dbReference>
<gene>
    <name evidence="1" type="ORF">G3569_03885</name>
</gene>
<dbReference type="Proteomes" id="UP000479132">
    <property type="component" value="Unassembled WGS sequence"/>
</dbReference>
<sequence>MLNYLKSRITNGILEEINSKI</sequence>
<keyword evidence="2" id="KW-1185">Reference proteome</keyword>
<evidence type="ECO:0000313" key="1">
    <source>
        <dbReference type="EMBL" id="NGP87486.1"/>
    </source>
</evidence>
<evidence type="ECO:0000313" key="2">
    <source>
        <dbReference type="Proteomes" id="UP000479132"/>
    </source>
</evidence>
<reference evidence="1 2" key="1">
    <citation type="submission" date="2020-02" db="EMBL/GenBank/DDBJ databases">
        <title>Aliifodinibius halophilus 2W32, complete genome.</title>
        <authorList>
            <person name="Li Y."/>
            <person name="Wu S."/>
        </authorList>
    </citation>
    <scope>NUCLEOTIDE SEQUENCE [LARGE SCALE GENOMIC DNA]</scope>
    <source>
        <strain evidence="1 2">2W32</strain>
    </source>
</reference>
<accession>A0A6M1SV80</accession>